<evidence type="ECO:0000256" key="1">
    <source>
        <dbReference type="SAM" id="MobiDB-lite"/>
    </source>
</evidence>
<evidence type="ECO:0000313" key="3">
    <source>
        <dbReference type="Proteomes" id="UP000824540"/>
    </source>
</evidence>
<sequence length="180" mass="20448">MTDRASASTACVSSHSVRKAIDLPTLHRDTSAPKDTSYFVRCPCQNDFFMLSFYAMVCQAKLCPVRERQHREREGEGGKQREGEGKQKERGEGGREKEKDEKGERERETSWLRAEQWGEAHQRPGAWRPFCFQVAVRHTEEAAPIWTGATKSLTSAQHPPPLMSINLVSEMPPACHTLRH</sequence>
<dbReference type="Proteomes" id="UP000824540">
    <property type="component" value="Unassembled WGS sequence"/>
</dbReference>
<dbReference type="AlphaFoldDB" id="A0A8T2PXT2"/>
<reference evidence="2" key="1">
    <citation type="thesis" date="2021" institute="BYU ScholarsArchive" country="Provo, UT, USA">
        <title>Applications of and Algorithms for Genome Assembly and Genomic Analyses with an Emphasis on Marine Teleosts.</title>
        <authorList>
            <person name="Pickett B.D."/>
        </authorList>
    </citation>
    <scope>NUCLEOTIDE SEQUENCE</scope>
    <source>
        <strain evidence="2">HI-2016</strain>
    </source>
</reference>
<accession>A0A8T2PXT2</accession>
<protein>
    <submittedName>
        <fullName evidence="2">Uncharacterized protein</fullName>
    </submittedName>
</protein>
<evidence type="ECO:0000313" key="2">
    <source>
        <dbReference type="EMBL" id="KAG9356150.1"/>
    </source>
</evidence>
<comment type="caution">
    <text evidence="2">The sequence shown here is derived from an EMBL/GenBank/DDBJ whole genome shotgun (WGS) entry which is preliminary data.</text>
</comment>
<feature type="region of interest" description="Disordered" evidence="1">
    <location>
        <begin position="70"/>
        <end position="110"/>
    </location>
</feature>
<organism evidence="2 3">
    <name type="scientific">Albula glossodonta</name>
    <name type="common">roundjaw bonefish</name>
    <dbReference type="NCBI Taxonomy" id="121402"/>
    <lineage>
        <taxon>Eukaryota</taxon>
        <taxon>Metazoa</taxon>
        <taxon>Chordata</taxon>
        <taxon>Craniata</taxon>
        <taxon>Vertebrata</taxon>
        <taxon>Euteleostomi</taxon>
        <taxon>Actinopterygii</taxon>
        <taxon>Neopterygii</taxon>
        <taxon>Teleostei</taxon>
        <taxon>Albuliformes</taxon>
        <taxon>Albulidae</taxon>
        <taxon>Albula</taxon>
    </lineage>
</organism>
<name>A0A8T2PXT2_9TELE</name>
<gene>
    <name evidence="2" type="ORF">JZ751_000994</name>
</gene>
<keyword evidence="3" id="KW-1185">Reference proteome</keyword>
<proteinExistence type="predicted"/>
<dbReference type="EMBL" id="JAFBMS010000001">
    <property type="protein sequence ID" value="KAG9356150.1"/>
    <property type="molecule type" value="Genomic_DNA"/>
</dbReference>